<name>A0A1H5TVV3_9RHOB</name>
<gene>
    <name evidence="2" type="ORF">SAMN04488045_0740</name>
</gene>
<dbReference type="InterPro" id="IPR018666">
    <property type="entry name" value="DUF2125"/>
</dbReference>
<dbReference type="EMBL" id="FNUZ01000001">
    <property type="protein sequence ID" value="SEF66338.1"/>
    <property type="molecule type" value="Genomic_DNA"/>
</dbReference>
<reference evidence="2 3" key="1">
    <citation type="submission" date="2016-10" db="EMBL/GenBank/DDBJ databases">
        <authorList>
            <person name="de Groot N.N."/>
        </authorList>
    </citation>
    <scope>NUCLEOTIDE SEQUENCE [LARGE SCALE GENOMIC DNA]</scope>
    <source>
        <strain evidence="2 3">DSM 26915</strain>
    </source>
</reference>
<keyword evidence="3" id="KW-1185">Reference proteome</keyword>
<proteinExistence type="predicted"/>
<dbReference type="Proteomes" id="UP000236752">
    <property type="component" value="Unassembled WGS sequence"/>
</dbReference>
<dbReference type="OrthoDB" id="7791409at2"/>
<feature type="chain" id="PRO_5009285465" description="DUF2125 domain-containing protein" evidence="1">
    <location>
        <begin position="29"/>
        <end position="513"/>
    </location>
</feature>
<evidence type="ECO:0000313" key="3">
    <source>
        <dbReference type="Proteomes" id="UP000236752"/>
    </source>
</evidence>
<evidence type="ECO:0000256" key="1">
    <source>
        <dbReference type="SAM" id="SignalP"/>
    </source>
</evidence>
<dbReference type="Pfam" id="PF09898">
    <property type="entry name" value="DUF2125"/>
    <property type="match status" value="1"/>
</dbReference>
<dbReference type="RefSeq" id="WP_103909088.1">
    <property type="nucleotide sequence ID" value="NZ_FNUZ01000001.1"/>
</dbReference>
<evidence type="ECO:0000313" key="2">
    <source>
        <dbReference type="EMBL" id="SEF66338.1"/>
    </source>
</evidence>
<sequence>MRYDQRFSQFMICGLAAASFSVPAVSFADVTPEDVWADMSKYYEAYGYQMAGDQTRVGDTLVIDNMVLSMAFPEEEGSFSFSADKVVLTDLGDGTVSMAFPDSMPISVQVKPADEPPVDIALDYRLNDVSIIASGAPNDMLYTFEGAGIAIELTDLAINGVSIGNNVAYFLLNMDGVSGTATTVSEEGFNKLAESIVAENITYKMNFADPETGDTGAFSGSMTDTSVKLSSDMPEGVDPNDMQASLNAGMSGGILMDFASSTMIGTFTSKTEGDGTFNTSSAGGHYELSVSNKGMVIEGKAAETKTELMTADVPMPLSYSVGNSAFALKMPIVASEEEQMFNLGLTLADLEMSEMIWAMFDPQAALPRDPMTLDLGVSGYVMSELDFFDVEAMAALENTNEAPGEIRSLSLDRLRVNVLGAELTGEGGFTFDNSDMETFDGVPRPEGRIALGLTGANAVLDKLGELGFISPDDLMGARMMLGMFTIPAGDDSVTTTVEINEQGHVIANGQRIQ</sequence>
<accession>A0A1H5TVV3</accession>
<keyword evidence="1" id="KW-0732">Signal</keyword>
<organism evidence="2 3">
    <name type="scientific">Thalassococcus halodurans</name>
    <dbReference type="NCBI Taxonomy" id="373675"/>
    <lineage>
        <taxon>Bacteria</taxon>
        <taxon>Pseudomonadati</taxon>
        <taxon>Pseudomonadota</taxon>
        <taxon>Alphaproteobacteria</taxon>
        <taxon>Rhodobacterales</taxon>
        <taxon>Roseobacteraceae</taxon>
        <taxon>Thalassococcus</taxon>
    </lineage>
</organism>
<dbReference type="AlphaFoldDB" id="A0A1H5TVV3"/>
<feature type="signal peptide" evidence="1">
    <location>
        <begin position="1"/>
        <end position="28"/>
    </location>
</feature>
<protein>
    <recommendedName>
        <fullName evidence="4">DUF2125 domain-containing protein</fullName>
    </recommendedName>
</protein>
<evidence type="ECO:0008006" key="4">
    <source>
        <dbReference type="Google" id="ProtNLM"/>
    </source>
</evidence>